<keyword evidence="4" id="KW-0326">Glycosidase</keyword>
<dbReference type="GO" id="GO:0016798">
    <property type="term" value="F:hydrolase activity, acting on glycosyl bonds"/>
    <property type="evidence" value="ECO:0007669"/>
    <property type="project" value="UniProtKB-KW"/>
</dbReference>
<dbReference type="CDD" id="cd08993">
    <property type="entry name" value="GH130"/>
    <property type="match status" value="1"/>
</dbReference>
<reference evidence="5" key="1">
    <citation type="journal article" date="2019" name="Int. J. Syst. Evol. Microbiol.">
        <title>The Global Catalogue of Microorganisms (GCM) 10K type strain sequencing project: providing services to taxonomists for standard genome sequencing and annotation.</title>
        <authorList>
            <consortium name="The Broad Institute Genomics Platform"/>
            <consortium name="The Broad Institute Genome Sequencing Center for Infectious Disease"/>
            <person name="Wu L."/>
            <person name="Ma J."/>
        </authorList>
    </citation>
    <scope>NUCLEOTIDE SEQUENCE [LARGE SCALE GENOMIC DNA]</scope>
    <source>
        <strain evidence="5">JCM 30531</strain>
    </source>
</reference>
<dbReference type="PIRSF" id="PIRSF016202">
    <property type="entry name" value="PH1107"/>
    <property type="match status" value="1"/>
</dbReference>
<dbReference type="SUPFAM" id="SSF75005">
    <property type="entry name" value="Arabinanase/levansucrase/invertase"/>
    <property type="match status" value="1"/>
</dbReference>
<protein>
    <submittedName>
        <fullName evidence="4">Glycosidase</fullName>
    </submittedName>
</protein>
<dbReference type="InterPro" id="IPR023296">
    <property type="entry name" value="Glyco_hydro_beta-prop_sf"/>
</dbReference>
<dbReference type="PANTHER" id="PTHR34106:SF1">
    <property type="entry name" value="1,4-BETA-MANNOSYL-N-ACETYLGLUCOSAMINE PHOSPHORYLASE"/>
    <property type="match status" value="1"/>
</dbReference>
<dbReference type="Proteomes" id="UP000653477">
    <property type="component" value="Unassembled WGS sequence"/>
</dbReference>
<gene>
    <name evidence="4" type="ORF">GCM10007088_04730</name>
</gene>
<keyword evidence="2" id="KW-0808">Transferase</keyword>
<dbReference type="EMBL" id="BMPU01000001">
    <property type="protein sequence ID" value="GGM49202.1"/>
    <property type="molecule type" value="Genomic_DNA"/>
</dbReference>
<evidence type="ECO:0000256" key="2">
    <source>
        <dbReference type="ARBA" id="ARBA00022679"/>
    </source>
</evidence>
<keyword evidence="4" id="KW-0378">Hydrolase</keyword>
<keyword evidence="5" id="KW-1185">Reference proteome</keyword>
<keyword evidence="1" id="KW-0328">Glycosyltransferase</keyword>
<comment type="similarity">
    <text evidence="3">Belongs to the glycosyl hydrolase 130 family.</text>
</comment>
<name>A0ABQ2H6V4_9PORP</name>
<dbReference type="PANTHER" id="PTHR34106">
    <property type="entry name" value="GLYCOSIDASE"/>
    <property type="match status" value="1"/>
</dbReference>
<accession>A0ABQ2H6V4</accession>
<organism evidence="4 5">
    <name type="scientific">Porphyromonas pasteri</name>
    <dbReference type="NCBI Taxonomy" id="1583331"/>
    <lineage>
        <taxon>Bacteria</taxon>
        <taxon>Pseudomonadati</taxon>
        <taxon>Bacteroidota</taxon>
        <taxon>Bacteroidia</taxon>
        <taxon>Bacteroidales</taxon>
        <taxon>Porphyromonadaceae</taxon>
        <taxon>Porphyromonas</taxon>
    </lineage>
</organism>
<evidence type="ECO:0000256" key="1">
    <source>
        <dbReference type="ARBA" id="ARBA00022676"/>
    </source>
</evidence>
<dbReference type="RefSeq" id="WP_009433021.1">
    <property type="nucleotide sequence ID" value="NZ_BMPU01000001.1"/>
</dbReference>
<dbReference type="Pfam" id="PF04041">
    <property type="entry name" value="Glyco_hydro_130"/>
    <property type="match status" value="1"/>
</dbReference>
<dbReference type="InterPro" id="IPR007184">
    <property type="entry name" value="Mannoside_phosphorylase"/>
</dbReference>
<evidence type="ECO:0000313" key="4">
    <source>
        <dbReference type="EMBL" id="GGM49202.1"/>
    </source>
</evidence>
<evidence type="ECO:0000256" key="3">
    <source>
        <dbReference type="ARBA" id="ARBA00024356"/>
    </source>
</evidence>
<dbReference type="Gene3D" id="2.115.10.20">
    <property type="entry name" value="Glycosyl hydrolase domain, family 43"/>
    <property type="match status" value="1"/>
</dbReference>
<proteinExistence type="inferred from homology"/>
<comment type="caution">
    <text evidence="4">The sequence shown here is derived from an EMBL/GenBank/DDBJ whole genome shotgun (WGS) entry which is preliminary data.</text>
</comment>
<evidence type="ECO:0000313" key="5">
    <source>
        <dbReference type="Proteomes" id="UP000653477"/>
    </source>
</evidence>
<sequence>MSELKIVGQALPNMPWEDRPEGCKDVVWRYSANPIIPRDLLPTSNSIFNSAVVRFGEGYAGVFRCDDTNRRMRLHVGFSDDAINWNINPEPLTFECEDKEIGEWVYGYDPRVVFIEDRYYVTWCNGYHGPTIGVAYTFDFKTFHQLENAFLPFNRNGVLFPRKLNGNFAMLSRPSDNGHTPFGDIFYSESPDLEYWGRHRHVMSPAPFEDSAWQCTKIGAGPIPIETSEGWLLIYHGVLASCNGFVYAFGSALLDLDEPWKVKFRSGPYLISPREQYECMGDVPNVTFPCAALHDAETGRIAIYYGCADTVTGLAFGYIDEIVEFTKKHSII</sequence>